<dbReference type="InterPro" id="IPR011004">
    <property type="entry name" value="Trimer_LpxA-like_sf"/>
</dbReference>
<dbReference type="PANTHER" id="PTHR46401">
    <property type="entry name" value="GLYCOSYLTRANSFERASE WBBK-RELATED"/>
    <property type="match status" value="1"/>
</dbReference>
<dbReference type="EMBL" id="VZAZ01000039">
    <property type="protein sequence ID" value="MQO55688.1"/>
    <property type="molecule type" value="Genomic_DNA"/>
</dbReference>
<reference evidence="4 5" key="1">
    <citation type="submission" date="2019-09" db="EMBL/GenBank/DDBJ databases">
        <title>Distinct polysaccharide growth profiles of human intestinal Prevotella copri isolates.</title>
        <authorList>
            <person name="Fehlner-Peach H."/>
            <person name="Magnabosco C."/>
            <person name="Raghavan V."/>
            <person name="Scher J.U."/>
            <person name="Tett A."/>
            <person name="Cox L.M."/>
            <person name="Gottsegen C."/>
            <person name="Watters A."/>
            <person name="Wiltshire- Gordon J.D."/>
            <person name="Segata N."/>
            <person name="Bonneau R."/>
            <person name="Littman D.R."/>
        </authorList>
    </citation>
    <scope>NUCLEOTIDE SEQUENCE [LARGE SCALE GENOMIC DNA]</scope>
    <source>
        <strain evidence="4 5">BVe41219</strain>
    </source>
</reference>
<dbReference type="GO" id="GO:0009103">
    <property type="term" value="P:lipopolysaccharide biosynthetic process"/>
    <property type="evidence" value="ECO:0007669"/>
    <property type="project" value="TreeGrafter"/>
</dbReference>
<keyword evidence="2 4" id="KW-0808">Transferase</keyword>
<feature type="domain" description="Glycosyl transferase family 1" evidence="3">
    <location>
        <begin position="197"/>
        <end position="353"/>
    </location>
</feature>
<organism evidence="4 5">
    <name type="scientific">Segatella copri</name>
    <dbReference type="NCBI Taxonomy" id="165179"/>
    <lineage>
        <taxon>Bacteria</taxon>
        <taxon>Pseudomonadati</taxon>
        <taxon>Bacteroidota</taxon>
        <taxon>Bacteroidia</taxon>
        <taxon>Bacteroidales</taxon>
        <taxon>Prevotellaceae</taxon>
        <taxon>Segatella</taxon>
    </lineage>
</organism>
<dbReference type="SUPFAM" id="SSF51161">
    <property type="entry name" value="Trimeric LpxA-like enzymes"/>
    <property type="match status" value="1"/>
</dbReference>
<dbReference type="PANTHER" id="PTHR46401:SF2">
    <property type="entry name" value="GLYCOSYLTRANSFERASE WBBK-RELATED"/>
    <property type="match status" value="1"/>
</dbReference>
<comment type="similarity">
    <text evidence="1">Belongs to the transferase hexapeptide repeat family.</text>
</comment>
<dbReference type="CDD" id="cd03354">
    <property type="entry name" value="LbH_SAT"/>
    <property type="match status" value="1"/>
</dbReference>
<dbReference type="InterPro" id="IPR001296">
    <property type="entry name" value="Glyco_trans_1"/>
</dbReference>
<evidence type="ECO:0000313" key="4">
    <source>
        <dbReference type="EMBL" id="MQO55688.1"/>
    </source>
</evidence>
<protein>
    <submittedName>
        <fullName evidence="4">Glycosyltransferase</fullName>
    </submittedName>
</protein>
<accession>A0A6A7VM54</accession>
<dbReference type="Gene3D" id="3.40.50.2000">
    <property type="entry name" value="Glycogen Phosphorylase B"/>
    <property type="match status" value="2"/>
</dbReference>
<dbReference type="Pfam" id="PF00534">
    <property type="entry name" value="Glycos_transf_1"/>
    <property type="match status" value="1"/>
</dbReference>
<name>A0A6A7VM54_9BACT</name>
<dbReference type="SUPFAM" id="SSF53756">
    <property type="entry name" value="UDP-Glycosyltransferase/glycogen phosphorylase"/>
    <property type="match status" value="1"/>
</dbReference>
<dbReference type="Pfam" id="PF00132">
    <property type="entry name" value="Hexapep"/>
    <property type="match status" value="1"/>
</dbReference>
<dbReference type="InterPro" id="IPR045304">
    <property type="entry name" value="LbH_SAT"/>
</dbReference>
<dbReference type="AlphaFoldDB" id="A0A6A7VM54"/>
<dbReference type="GO" id="GO:0016757">
    <property type="term" value="F:glycosyltransferase activity"/>
    <property type="evidence" value="ECO:0007669"/>
    <property type="project" value="InterPro"/>
</dbReference>
<sequence>MKRTLIVATTSYAGMGPYVSEIVNTFSPEDDVCYFFHDYEDDFFKKNVKKELHGKSVFYKQANSAFNKLKNLLFNSSGYDWLILDLCREWKIELVHYINDIPPIKIQRRLESQGITILSTVHDLQPHEAKKAWYKMLRQNIMYKRLNENLQVAKYLVTNSMEQYRNLKSQYPDKEITFHSFPSLVTKEIVDGHDEPEELKSLSKPYILFFGRIEEYKGIHLLYKAFVESAELHDNYTLVVAGSGQLGFERVADEKNVVMINRYIKDSEVAYLYQHAQCVVYPYISATQSGVLSLAFYYQTPVLASNVPFFKSIIEPSGTGLLFENGDVEDLKKQLLSLVHLDMAAMKVKQKAYYASHYEGAAIHDSLLKIYAMEWTERDLLNIQFGGGKIKTRKQLKAWIKADFLSYKMQHPLAARFTYGENWELFSYMRNLRYLEYYINKKQKPWDRIFKAYYWLKHRKNCKKLDIFVASNSVGPGFHLQHRGFRHILSGTKIGRNCEILPNVLMGKKRPDLIDYHIVIGNDCYISTGVTILAPITIGNNVTIAAGAVVTKDVPDNCVVGGIPAKILKMKGDS</sequence>
<evidence type="ECO:0000256" key="2">
    <source>
        <dbReference type="ARBA" id="ARBA00022679"/>
    </source>
</evidence>
<dbReference type="InterPro" id="IPR001451">
    <property type="entry name" value="Hexapep"/>
</dbReference>
<comment type="caution">
    <text evidence="4">The sequence shown here is derived from an EMBL/GenBank/DDBJ whole genome shotgun (WGS) entry which is preliminary data.</text>
</comment>
<evidence type="ECO:0000313" key="5">
    <source>
        <dbReference type="Proteomes" id="UP000358159"/>
    </source>
</evidence>
<dbReference type="Proteomes" id="UP000358159">
    <property type="component" value="Unassembled WGS sequence"/>
</dbReference>
<dbReference type="Gene3D" id="2.160.10.10">
    <property type="entry name" value="Hexapeptide repeat proteins"/>
    <property type="match status" value="1"/>
</dbReference>
<proteinExistence type="inferred from homology"/>
<evidence type="ECO:0000256" key="1">
    <source>
        <dbReference type="ARBA" id="ARBA00007274"/>
    </source>
</evidence>
<dbReference type="RefSeq" id="WP_153111671.1">
    <property type="nucleotide sequence ID" value="NZ_VZAF01000048.1"/>
</dbReference>
<evidence type="ECO:0000259" key="3">
    <source>
        <dbReference type="Pfam" id="PF00534"/>
    </source>
</evidence>
<gene>
    <name evidence="4" type="ORF">F7D42_08205</name>
</gene>